<dbReference type="Pfam" id="PF22466">
    <property type="entry name" value="PSF3_N"/>
    <property type="match status" value="1"/>
</dbReference>
<name>A0AAN7U786_9MYCE</name>
<evidence type="ECO:0000313" key="8">
    <source>
        <dbReference type="EMBL" id="KAK5583512.1"/>
    </source>
</evidence>
<dbReference type="CDD" id="cd21693">
    <property type="entry name" value="GINS_B_Psf3"/>
    <property type="match status" value="1"/>
</dbReference>
<dbReference type="InterPro" id="IPR010492">
    <property type="entry name" value="GINS_Psf3"/>
</dbReference>
<evidence type="ECO:0000313" key="9">
    <source>
        <dbReference type="Proteomes" id="UP001344447"/>
    </source>
</evidence>
<evidence type="ECO:0000259" key="6">
    <source>
        <dbReference type="Pfam" id="PF05916"/>
    </source>
</evidence>
<dbReference type="Pfam" id="PF05916">
    <property type="entry name" value="Sld5"/>
    <property type="match status" value="1"/>
</dbReference>
<dbReference type="SUPFAM" id="SSF160059">
    <property type="entry name" value="PriA/YqbF domain"/>
    <property type="match status" value="1"/>
</dbReference>
<keyword evidence="9" id="KW-1185">Reference proteome</keyword>
<feature type="compositionally biased region" description="Basic residues" evidence="5">
    <location>
        <begin position="215"/>
        <end position="225"/>
    </location>
</feature>
<keyword evidence="4" id="KW-0539">Nucleus</keyword>
<evidence type="ECO:0000256" key="2">
    <source>
        <dbReference type="ARBA" id="ARBA00006343"/>
    </source>
</evidence>
<keyword evidence="3" id="KW-0235">DNA replication</keyword>
<dbReference type="InterPro" id="IPR055221">
    <property type="entry name" value="PSF3_N"/>
</dbReference>
<accession>A0AAN7U786</accession>
<evidence type="ECO:0000256" key="3">
    <source>
        <dbReference type="ARBA" id="ARBA00022705"/>
    </source>
</evidence>
<sequence length="225" mass="26143">MSYFDINDILAEEQKITCNFFYDAYNLGQLEEGSRDSDMKKGSSIDLPYWMALPLAKSNFVSVIMPLSYQDEYKNKLNTEPNLISMRNFPYYDKIGVQLSDFFGDRKLKLLLFKAFRDRFLDIYKKSVNLKETDISKILGNMTYQEREVFTYGYKSSLEYDKWRSRKGEKVEKNTNNLSISSSLSSSSSNNNNNNNNNSNQNSSGSNKSSQSTTVKKRKRMFDDE</sequence>
<dbReference type="Gene3D" id="1.20.58.2050">
    <property type="match status" value="1"/>
</dbReference>
<organism evidence="8 9">
    <name type="scientific">Dictyostelium firmibasis</name>
    <dbReference type="NCBI Taxonomy" id="79012"/>
    <lineage>
        <taxon>Eukaryota</taxon>
        <taxon>Amoebozoa</taxon>
        <taxon>Evosea</taxon>
        <taxon>Eumycetozoa</taxon>
        <taxon>Dictyostelia</taxon>
        <taxon>Dictyosteliales</taxon>
        <taxon>Dictyosteliaceae</taxon>
        <taxon>Dictyostelium</taxon>
    </lineage>
</organism>
<comment type="similarity">
    <text evidence="2">Belongs to the GINS3/PSF3 family.</text>
</comment>
<dbReference type="Proteomes" id="UP001344447">
    <property type="component" value="Unassembled WGS sequence"/>
</dbReference>
<dbReference type="PANTHER" id="PTHR22768:SF0">
    <property type="entry name" value="DNA REPLICATION COMPLEX GINS PROTEIN PSF3"/>
    <property type="match status" value="1"/>
</dbReference>
<evidence type="ECO:0000256" key="4">
    <source>
        <dbReference type="ARBA" id="ARBA00023242"/>
    </source>
</evidence>
<feature type="domain" description="GINS subunit" evidence="6">
    <location>
        <begin position="69"/>
        <end position="163"/>
    </location>
</feature>
<feature type="compositionally biased region" description="Low complexity" evidence="5">
    <location>
        <begin position="174"/>
        <end position="212"/>
    </location>
</feature>
<proteinExistence type="inferred from homology"/>
<dbReference type="GO" id="GO:0000811">
    <property type="term" value="C:GINS complex"/>
    <property type="evidence" value="ECO:0007669"/>
    <property type="project" value="TreeGrafter"/>
</dbReference>
<evidence type="ECO:0008006" key="10">
    <source>
        <dbReference type="Google" id="ProtNLM"/>
    </source>
</evidence>
<dbReference type="InterPro" id="IPR021151">
    <property type="entry name" value="GINS_A"/>
</dbReference>
<dbReference type="PANTHER" id="PTHR22768">
    <property type="entry name" value="DNA REPLICATION COMPLEX GINS PROTEIN PSF3"/>
    <property type="match status" value="1"/>
</dbReference>
<evidence type="ECO:0000259" key="7">
    <source>
        <dbReference type="Pfam" id="PF22466"/>
    </source>
</evidence>
<dbReference type="GO" id="GO:1902975">
    <property type="term" value="P:mitotic DNA replication initiation"/>
    <property type="evidence" value="ECO:0007669"/>
    <property type="project" value="TreeGrafter"/>
</dbReference>
<dbReference type="SUPFAM" id="SSF158573">
    <property type="entry name" value="GINS helical bundle-like"/>
    <property type="match status" value="1"/>
</dbReference>
<dbReference type="CDD" id="cd11713">
    <property type="entry name" value="GINS_A_psf3"/>
    <property type="match status" value="1"/>
</dbReference>
<gene>
    <name evidence="8" type="ORF">RB653_005108</name>
</gene>
<evidence type="ECO:0000256" key="1">
    <source>
        <dbReference type="ARBA" id="ARBA00004123"/>
    </source>
</evidence>
<dbReference type="EMBL" id="JAVFKY010000001">
    <property type="protein sequence ID" value="KAK5583512.1"/>
    <property type="molecule type" value="Genomic_DNA"/>
</dbReference>
<feature type="domain" description="DNA replication complex GINS protein PSF3 N-terminal" evidence="7">
    <location>
        <begin position="4"/>
        <end position="56"/>
    </location>
</feature>
<dbReference type="InterPro" id="IPR036224">
    <property type="entry name" value="GINS_bundle-like_dom_sf"/>
</dbReference>
<dbReference type="AlphaFoldDB" id="A0AAN7U786"/>
<evidence type="ECO:0000256" key="5">
    <source>
        <dbReference type="SAM" id="MobiDB-lite"/>
    </source>
</evidence>
<feature type="region of interest" description="Disordered" evidence="5">
    <location>
        <begin position="171"/>
        <end position="225"/>
    </location>
</feature>
<dbReference type="InterPro" id="IPR038437">
    <property type="entry name" value="GINS_Psf3_sf"/>
</dbReference>
<comment type="subcellular location">
    <subcellularLocation>
        <location evidence="1">Nucleus</location>
    </subcellularLocation>
</comment>
<protein>
    <recommendedName>
        <fullName evidence="10">DNA replication complex GINS protein PSF3</fullName>
    </recommendedName>
</protein>
<reference evidence="8 9" key="1">
    <citation type="submission" date="2023-11" db="EMBL/GenBank/DDBJ databases">
        <title>Dfirmibasis_genome.</title>
        <authorList>
            <person name="Edelbroek B."/>
            <person name="Kjellin J."/>
            <person name="Jerlstrom-Hultqvist J."/>
            <person name="Soderbom F."/>
        </authorList>
    </citation>
    <scope>NUCLEOTIDE SEQUENCE [LARGE SCALE GENOMIC DNA]</scope>
    <source>
        <strain evidence="8 9">TNS-C-14</strain>
    </source>
</reference>
<comment type="caution">
    <text evidence="8">The sequence shown here is derived from an EMBL/GenBank/DDBJ whole genome shotgun (WGS) entry which is preliminary data.</text>
</comment>